<reference evidence="1 2" key="1">
    <citation type="journal article" date="2015" name="J. Biotechnol.">
        <title>Complete genome sequence of a malodorant-producing acetogen, Clostridium scatologenes ATCC 25775(T).</title>
        <authorList>
            <person name="Zhu Z."/>
            <person name="Guo T."/>
            <person name="Zheng H."/>
            <person name="Song T."/>
            <person name="Ouyang P."/>
            <person name="Xie J."/>
        </authorList>
    </citation>
    <scope>NUCLEOTIDE SEQUENCE [LARGE SCALE GENOMIC DNA]</scope>
    <source>
        <strain evidence="1 2">ATCC 25775</strain>
    </source>
</reference>
<proteinExistence type="predicted"/>
<organism evidence="1 2">
    <name type="scientific">Clostridium scatologenes</name>
    <dbReference type="NCBI Taxonomy" id="1548"/>
    <lineage>
        <taxon>Bacteria</taxon>
        <taxon>Bacillati</taxon>
        <taxon>Bacillota</taxon>
        <taxon>Clostridia</taxon>
        <taxon>Eubacteriales</taxon>
        <taxon>Clostridiaceae</taxon>
        <taxon>Clostridium</taxon>
    </lineage>
</organism>
<dbReference type="EMBL" id="CP009933">
    <property type="protein sequence ID" value="AKA69447.1"/>
    <property type="molecule type" value="Genomic_DNA"/>
</dbReference>
<dbReference type="RefSeq" id="WP_169748484.1">
    <property type="nucleotide sequence ID" value="NZ_CP009933.1"/>
</dbReference>
<gene>
    <name evidence="1" type="ORF">CSCA_2322</name>
</gene>
<accession>A0A0E3M6P8</accession>
<sequence length="54" mass="6461">MKNEEKSLYDIFLSYSYSDVMKLFQGAKTKEEKDFYANLSNMILEREQMKVIGR</sequence>
<protein>
    <submittedName>
        <fullName evidence="1">Uncharacterized protein</fullName>
    </submittedName>
</protein>
<dbReference type="KEGG" id="csq:CSCA_2322"/>
<dbReference type="HOGENOM" id="CLU_203713_1_0_9"/>
<keyword evidence="2" id="KW-1185">Reference proteome</keyword>
<dbReference type="Proteomes" id="UP000033115">
    <property type="component" value="Chromosome"/>
</dbReference>
<dbReference type="AlphaFoldDB" id="A0A0E3M6P8"/>
<evidence type="ECO:0000313" key="1">
    <source>
        <dbReference type="EMBL" id="AKA69447.1"/>
    </source>
</evidence>
<evidence type="ECO:0000313" key="2">
    <source>
        <dbReference type="Proteomes" id="UP000033115"/>
    </source>
</evidence>
<name>A0A0E3M6P8_CLOSL</name>
<dbReference type="STRING" id="1548.CSCA_2322"/>